<feature type="compositionally biased region" description="Polar residues" evidence="1">
    <location>
        <begin position="93"/>
        <end position="109"/>
    </location>
</feature>
<organism evidence="2">
    <name type="scientific">marine sediment metagenome</name>
    <dbReference type="NCBI Taxonomy" id="412755"/>
    <lineage>
        <taxon>unclassified sequences</taxon>
        <taxon>metagenomes</taxon>
        <taxon>ecological metagenomes</taxon>
    </lineage>
</organism>
<name>A0A0F8VVP2_9ZZZZ</name>
<accession>A0A0F8VVP2</accession>
<feature type="non-terminal residue" evidence="2">
    <location>
        <position position="151"/>
    </location>
</feature>
<protein>
    <submittedName>
        <fullName evidence="2">Uncharacterized protein</fullName>
    </submittedName>
</protein>
<evidence type="ECO:0000313" key="2">
    <source>
        <dbReference type="EMBL" id="KKK48428.1"/>
    </source>
</evidence>
<gene>
    <name evidence="2" type="ORF">LCGC14_3145240</name>
</gene>
<sequence length="151" mass="16518">MSKVEFSPPEPITEACGFCGTKIPEEEIVLIGITCGDCRRPVCPSCKTEIGEAGLTGCPYCKTVQLDENSVKVKQALTEIYNKKLSERKQKVAKTQSDETPWIMTTESQMPPAMANTSWSGSGSSSDQHDQYPYRDPPSPWSGPLAEPIDS</sequence>
<dbReference type="AlphaFoldDB" id="A0A0F8VVP2"/>
<feature type="region of interest" description="Disordered" evidence="1">
    <location>
        <begin position="88"/>
        <end position="151"/>
    </location>
</feature>
<comment type="caution">
    <text evidence="2">The sequence shown here is derived from an EMBL/GenBank/DDBJ whole genome shotgun (WGS) entry which is preliminary data.</text>
</comment>
<reference evidence="2" key="1">
    <citation type="journal article" date="2015" name="Nature">
        <title>Complex archaea that bridge the gap between prokaryotes and eukaryotes.</title>
        <authorList>
            <person name="Spang A."/>
            <person name="Saw J.H."/>
            <person name="Jorgensen S.L."/>
            <person name="Zaremba-Niedzwiedzka K."/>
            <person name="Martijn J."/>
            <person name="Lind A.E."/>
            <person name="van Eijk R."/>
            <person name="Schleper C."/>
            <person name="Guy L."/>
            <person name="Ettema T.J."/>
        </authorList>
    </citation>
    <scope>NUCLEOTIDE SEQUENCE</scope>
</reference>
<dbReference type="EMBL" id="LAZR01069068">
    <property type="protein sequence ID" value="KKK48428.1"/>
    <property type="molecule type" value="Genomic_DNA"/>
</dbReference>
<evidence type="ECO:0000256" key="1">
    <source>
        <dbReference type="SAM" id="MobiDB-lite"/>
    </source>
</evidence>
<proteinExistence type="predicted"/>